<keyword evidence="4" id="KW-0406">Ion transport</keyword>
<dbReference type="EMBL" id="CAJNOE010000175">
    <property type="protein sequence ID" value="CAF1012911.1"/>
    <property type="molecule type" value="Genomic_DNA"/>
</dbReference>
<evidence type="ECO:0000313" key="5">
    <source>
        <dbReference type="EMBL" id="CAF1012911.1"/>
    </source>
</evidence>
<accession>A0A814HPZ4</accession>
<comment type="caution">
    <text evidence="5">The sequence shown here is derived from an EMBL/GenBank/DDBJ whole genome shotgun (WGS) entry which is preliminary data.</text>
</comment>
<dbReference type="PANTHER" id="PTHR46531:SF1">
    <property type="entry name" value="ZINC TRANSPORTER 6"/>
    <property type="match status" value="1"/>
</dbReference>
<protein>
    <submittedName>
        <fullName evidence="5">Uncharacterized protein</fullName>
    </submittedName>
</protein>
<name>A0A814HPZ4_9BILA</name>
<dbReference type="InterPro" id="IPR052005">
    <property type="entry name" value="CDF_SLC30A"/>
</dbReference>
<proteinExistence type="predicted"/>
<evidence type="ECO:0000256" key="1">
    <source>
        <dbReference type="ARBA" id="ARBA00004127"/>
    </source>
</evidence>
<dbReference type="GO" id="GO:0005794">
    <property type="term" value="C:Golgi apparatus"/>
    <property type="evidence" value="ECO:0007669"/>
    <property type="project" value="TreeGrafter"/>
</dbReference>
<organism evidence="5">
    <name type="scientific">Adineta steineri</name>
    <dbReference type="NCBI Taxonomy" id="433720"/>
    <lineage>
        <taxon>Eukaryota</taxon>
        <taxon>Metazoa</taxon>
        <taxon>Spiralia</taxon>
        <taxon>Gnathifera</taxon>
        <taxon>Rotifera</taxon>
        <taxon>Eurotatoria</taxon>
        <taxon>Bdelloidea</taxon>
        <taxon>Adinetida</taxon>
        <taxon>Adinetidae</taxon>
        <taxon>Adineta</taxon>
    </lineage>
</organism>
<evidence type="ECO:0000256" key="2">
    <source>
        <dbReference type="ARBA" id="ARBA00022448"/>
    </source>
</evidence>
<keyword evidence="3" id="KW-0862">Zinc</keyword>
<evidence type="ECO:0000256" key="4">
    <source>
        <dbReference type="ARBA" id="ARBA00023065"/>
    </source>
</evidence>
<gene>
    <name evidence="5" type="ORF">IZO911_LOCUS18282</name>
</gene>
<dbReference type="AlphaFoldDB" id="A0A814HPZ4"/>
<dbReference type="Proteomes" id="UP000663860">
    <property type="component" value="Unassembled WGS sequence"/>
</dbReference>
<keyword evidence="2" id="KW-0813">Transport</keyword>
<reference evidence="5" key="1">
    <citation type="submission" date="2021-02" db="EMBL/GenBank/DDBJ databases">
        <authorList>
            <person name="Nowell W R."/>
        </authorList>
    </citation>
    <scope>NUCLEOTIDE SEQUENCE</scope>
</reference>
<evidence type="ECO:0000256" key="3">
    <source>
        <dbReference type="ARBA" id="ARBA00022833"/>
    </source>
</evidence>
<comment type="subcellular location">
    <subcellularLocation>
        <location evidence="1">Endomembrane system</location>
        <topology evidence="1">Multi-pass membrane protein</topology>
    </subcellularLocation>
</comment>
<sequence length="125" mass="14462">MPEVQEDALTNQEVIEENITTHIDTDVDDDQYTTLSLEFRHEHFWALSFGILVGSVHVRCRRDADEQLVLAHVWSKLANVAQILTIHIFKDDWLRPQSHTYTQNQTTNPVISNNPSTYNNFVVIT</sequence>
<dbReference type="PANTHER" id="PTHR46531">
    <property type="entry name" value="ZINC TRANSPORTER 6"/>
    <property type="match status" value="1"/>
</dbReference>
<dbReference type="GO" id="GO:0006829">
    <property type="term" value="P:zinc ion transport"/>
    <property type="evidence" value="ECO:0007669"/>
    <property type="project" value="TreeGrafter"/>
</dbReference>